<comment type="caution">
    <text evidence="1">The sequence shown here is derived from an EMBL/GenBank/DDBJ whole genome shotgun (WGS) entry which is preliminary data.</text>
</comment>
<evidence type="ECO:0000313" key="1">
    <source>
        <dbReference type="EMBL" id="OHU61081.1"/>
    </source>
</evidence>
<proteinExistence type="predicted"/>
<dbReference type="AlphaFoldDB" id="A0A1S1LRV9"/>
<protein>
    <submittedName>
        <fullName evidence="1">Uncharacterized protein</fullName>
    </submittedName>
</protein>
<gene>
    <name evidence="1" type="ORF">BKG82_00020</name>
</gene>
<organism evidence="1 2">
    <name type="scientific">Mycobacteroides chelonae</name>
    <name type="common">Mycobacterium chelonae</name>
    <dbReference type="NCBI Taxonomy" id="1774"/>
    <lineage>
        <taxon>Bacteria</taxon>
        <taxon>Bacillati</taxon>
        <taxon>Actinomycetota</taxon>
        <taxon>Actinomycetes</taxon>
        <taxon>Mycobacteriales</taxon>
        <taxon>Mycobacteriaceae</taxon>
        <taxon>Mycobacteroides</taxon>
    </lineage>
</organism>
<dbReference type="EMBL" id="MLIQ01000002">
    <property type="protein sequence ID" value="OHU61081.1"/>
    <property type="molecule type" value="Genomic_DNA"/>
</dbReference>
<name>A0A1S1LRV9_MYCCH</name>
<sequence length="88" mass="9525">MPPKINKKRLSALIAKAVDTEGVARMQRVADACNAGIDTDGYKVSTEGDKPLSKHSYRATVITADAEAMRDNLRHNTLIHNLHLAGGN</sequence>
<accession>A0A1S1LRV9</accession>
<dbReference type="Proteomes" id="UP000180043">
    <property type="component" value="Unassembled WGS sequence"/>
</dbReference>
<reference evidence="1 2" key="1">
    <citation type="submission" date="2016-10" db="EMBL/GenBank/DDBJ databases">
        <title>Evaluation of Human, Veterinary and Environmental Mycobacterium chelonae Isolates by Core Genome Phylogenomic Analysis, Targeted Gene Comparison, and Anti-microbial Susceptibility Patterns: A Tale of Mistaken Identities.</title>
        <authorList>
            <person name="Fogelson S.B."/>
            <person name="Camus A.C."/>
            <person name="Lorenz W."/>
            <person name="Vasireddy R."/>
            <person name="Vasireddy S."/>
            <person name="Smith T."/>
            <person name="Brown-Elliott B.A."/>
            <person name="Wallace R.J.Jr."/>
            <person name="Hasan N.A."/>
            <person name="Reischl U."/>
            <person name="Sanchez S."/>
        </authorList>
    </citation>
    <scope>NUCLEOTIDE SEQUENCE [LARGE SCALE GENOMIC DNA]</scope>
    <source>
        <strain evidence="1 2">15515</strain>
    </source>
</reference>
<evidence type="ECO:0000313" key="2">
    <source>
        <dbReference type="Proteomes" id="UP000180043"/>
    </source>
</evidence>
<dbReference type="RefSeq" id="WP_070947322.1">
    <property type="nucleotide sequence ID" value="NZ_MLIQ01000002.1"/>
</dbReference>